<evidence type="ECO:0000256" key="13">
    <source>
        <dbReference type="ARBA" id="ARBA00038849"/>
    </source>
</evidence>
<evidence type="ECO:0000256" key="8">
    <source>
        <dbReference type="ARBA" id="ARBA00023098"/>
    </source>
</evidence>
<dbReference type="EC" id="1.3.1.38" evidence="13"/>
<evidence type="ECO:0000256" key="14">
    <source>
        <dbReference type="ARBA" id="ARBA00041063"/>
    </source>
</evidence>
<reference evidence="22 23" key="1">
    <citation type="submission" date="2018-03" db="EMBL/GenBank/DDBJ databases">
        <title>Aquarubrobacter algicola gen. nov., sp. nov., a novel actinobacterium isolated from shallow eutrophic lake during the end of cyanobacterial harmful algal blooms.</title>
        <authorList>
            <person name="Chun S.J."/>
        </authorList>
    </citation>
    <scope>NUCLEOTIDE SEQUENCE [LARGE SCALE GENOMIC DNA]</scope>
    <source>
        <strain evidence="22 23">Seoho-28</strain>
    </source>
</reference>
<evidence type="ECO:0000256" key="2">
    <source>
        <dbReference type="ARBA" id="ARBA00005189"/>
    </source>
</evidence>
<keyword evidence="5" id="KW-0276">Fatty acid metabolism</keyword>
<protein>
    <recommendedName>
        <fullName evidence="14">Peroxisomal trans-2-enoyl-CoA reductase</fullName>
        <ecNumber evidence="13">1.3.1.38</ecNumber>
    </recommendedName>
</protein>
<evidence type="ECO:0000256" key="7">
    <source>
        <dbReference type="ARBA" id="ARBA00023002"/>
    </source>
</evidence>
<evidence type="ECO:0000256" key="4">
    <source>
        <dbReference type="ARBA" id="ARBA00022553"/>
    </source>
</evidence>
<evidence type="ECO:0000313" key="23">
    <source>
        <dbReference type="Proteomes" id="UP000240739"/>
    </source>
</evidence>
<evidence type="ECO:0000256" key="21">
    <source>
        <dbReference type="SAM" id="MobiDB-lite"/>
    </source>
</evidence>
<evidence type="ECO:0000256" key="1">
    <source>
        <dbReference type="ARBA" id="ARBA00004275"/>
    </source>
</evidence>
<dbReference type="PANTHER" id="PTHR24317">
    <property type="entry name" value="PEROXISOMAL TRANS-2-ENOYL-COA REDUCTASE"/>
    <property type="match status" value="1"/>
</dbReference>
<keyword evidence="23" id="KW-1185">Reference proteome</keyword>
<dbReference type="Pfam" id="PF13561">
    <property type="entry name" value="adh_short_C2"/>
    <property type="match status" value="1"/>
</dbReference>
<feature type="region of interest" description="Disordered" evidence="21">
    <location>
        <begin position="255"/>
        <end position="287"/>
    </location>
</feature>
<comment type="function">
    <text evidence="11">Participates in chain elongation of fatty acids. Catalyzes the reduction of trans-2-enoyl-CoAs of varying chain lengths from 6:1 to 16:1, having maximum activity with 10:1 CoA. Has no 2,4-dienoyl-CoA reductase activity.</text>
</comment>
<dbReference type="Gene3D" id="3.40.50.720">
    <property type="entry name" value="NAD(P)-binding Rossmann-like Domain"/>
    <property type="match status" value="1"/>
</dbReference>
<keyword evidence="10" id="KW-0275">Fatty acid biosynthesis</keyword>
<comment type="subcellular location">
    <subcellularLocation>
        <location evidence="1">Peroxisome</location>
    </subcellularLocation>
</comment>
<feature type="compositionally biased region" description="Basic and acidic residues" evidence="21">
    <location>
        <begin position="272"/>
        <end position="287"/>
    </location>
</feature>
<comment type="catalytic activity">
    <reaction evidence="15">
        <text>(2E)-dodecenoyl-CoA + NADPH + H(+) = dodecanoyl-CoA + NADP(+)</text>
        <dbReference type="Rhea" id="RHEA:44964"/>
        <dbReference type="ChEBI" id="CHEBI:15378"/>
        <dbReference type="ChEBI" id="CHEBI:57330"/>
        <dbReference type="ChEBI" id="CHEBI:57375"/>
        <dbReference type="ChEBI" id="CHEBI:57783"/>
        <dbReference type="ChEBI" id="CHEBI:58349"/>
    </reaction>
    <physiologicalReaction direction="left-to-right" evidence="15">
        <dbReference type="Rhea" id="RHEA:44965"/>
    </physiologicalReaction>
</comment>
<proteinExistence type="predicted"/>
<evidence type="ECO:0000256" key="3">
    <source>
        <dbReference type="ARBA" id="ARBA00022516"/>
    </source>
</evidence>
<keyword evidence="4" id="KW-0597">Phosphoprotein</keyword>
<dbReference type="PRINTS" id="PR00081">
    <property type="entry name" value="GDHRDH"/>
</dbReference>
<dbReference type="InterPro" id="IPR002347">
    <property type="entry name" value="SDR_fam"/>
</dbReference>
<dbReference type="InterPro" id="IPR052388">
    <property type="entry name" value="Peroxisomal_t2-enoyl-CoA_red"/>
</dbReference>
<comment type="caution">
    <text evidence="22">The sequence shown here is derived from an EMBL/GenBank/DDBJ whole genome shotgun (WGS) entry which is preliminary data.</text>
</comment>
<evidence type="ECO:0000256" key="11">
    <source>
        <dbReference type="ARBA" id="ARBA00037124"/>
    </source>
</evidence>
<dbReference type="GO" id="GO:0006633">
    <property type="term" value="P:fatty acid biosynthetic process"/>
    <property type="evidence" value="ECO:0007669"/>
    <property type="project" value="UniProtKB-KW"/>
</dbReference>
<comment type="catalytic activity">
    <reaction evidence="16">
        <text>(2E)-tetradecenoyl-CoA + NADPH + H(+) = tetradecanoyl-CoA + NADP(+)</text>
        <dbReference type="Rhea" id="RHEA:44968"/>
        <dbReference type="ChEBI" id="CHEBI:15378"/>
        <dbReference type="ChEBI" id="CHEBI:57385"/>
        <dbReference type="ChEBI" id="CHEBI:57783"/>
        <dbReference type="ChEBI" id="CHEBI:58349"/>
        <dbReference type="ChEBI" id="CHEBI:61405"/>
    </reaction>
    <physiologicalReaction direction="left-to-right" evidence="16">
        <dbReference type="Rhea" id="RHEA:44969"/>
    </physiologicalReaction>
</comment>
<name>A0A2T4UG79_9ACTN</name>
<dbReference type="InterPro" id="IPR036291">
    <property type="entry name" value="NAD(P)-bd_dom_sf"/>
</dbReference>
<evidence type="ECO:0000256" key="18">
    <source>
        <dbReference type="ARBA" id="ARBA00049251"/>
    </source>
</evidence>
<dbReference type="FunFam" id="3.40.50.720:FF:000084">
    <property type="entry name" value="Short-chain dehydrogenase reductase"/>
    <property type="match status" value="1"/>
</dbReference>
<evidence type="ECO:0000256" key="16">
    <source>
        <dbReference type="ARBA" id="ARBA00048686"/>
    </source>
</evidence>
<dbReference type="AlphaFoldDB" id="A0A2T4UG79"/>
<comment type="catalytic activity">
    <reaction evidence="19">
        <text>(2E)-decenoyl-CoA + NADPH + H(+) = decanoyl-CoA + NADP(+)</text>
        <dbReference type="Rhea" id="RHEA:44960"/>
        <dbReference type="ChEBI" id="CHEBI:15378"/>
        <dbReference type="ChEBI" id="CHEBI:57783"/>
        <dbReference type="ChEBI" id="CHEBI:58349"/>
        <dbReference type="ChEBI" id="CHEBI:61406"/>
        <dbReference type="ChEBI" id="CHEBI:61430"/>
    </reaction>
    <physiologicalReaction direction="left-to-right" evidence="19">
        <dbReference type="Rhea" id="RHEA:44961"/>
    </physiologicalReaction>
</comment>
<dbReference type="EMBL" id="PYYB01000001">
    <property type="protein sequence ID" value="PTL58225.1"/>
    <property type="molecule type" value="Genomic_DNA"/>
</dbReference>
<dbReference type="Proteomes" id="UP000240739">
    <property type="component" value="Unassembled WGS sequence"/>
</dbReference>
<comment type="subunit">
    <text evidence="12">Interacts with PEX5, probably required to target it into peroxisomes.</text>
</comment>
<comment type="catalytic activity">
    <reaction evidence="17">
        <text>(2E)-hexenoyl-CoA + NADPH + H(+) = hexanoyl-CoA + NADP(+)</text>
        <dbReference type="Rhea" id="RHEA:44956"/>
        <dbReference type="ChEBI" id="CHEBI:15378"/>
        <dbReference type="ChEBI" id="CHEBI:57783"/>
        <dbReference type="ChEBI" id="CHEBI:58349"/>
        <dbReference type="ChEBI" id="CHEBI:62077"/>
        <dbReference type="ChEBI" id="CHEBI:62620"/>
    </reaction>
    <physiologicalReaction direction="left-to-right" evidence="17">
        <dbReference type="Rhea" id="RHEA:44957"/>
    </physiologicalReaction>
</comment>
<keyword evidence="8" id="KW-0443">Lipid metabolism</keyword>
<evidence type="ECO:0000313" key="22">
    <source>
        <dbReference type="EMBL" id="PTL58225.1"/>
    </source>
</evidence>
<keyword evidence="3" id="KW-0444">Lipid biosynthesis</keyword>
<accession>A0A2T4UG79</accession>
<keyword evidence="7" id="KW-0560">Oxidoreductase</keyword>
<evidence type="ECO:0000256" key="12">
    <source>
        <dbReference type="ARBA" id="ARBA00038622"/>
    </source>
</evidence>
<dbReference type="SUPFAM" id="SSF51735">
    <property type="entry name" value="NAD(P)-binding Rossmann-fold domains"/>
    <property type="match status" value="1"/>
</dbReference>
<evidence type="ECO:0000256" key="17">
    <source>
        <dbReference type="ARBA" id="ARBA00049108"/>
    </source>
</evidence>
<dbReference type="PANTHER" id="PTHR24317:SF7">
    <property type="entry name" value="PEROXISOMAL TRANS-2-ENOYL-COA REDUCTASE"/>
    <property type="match status" value="1"/>
</dbReference>
<sequence>MSQVFREGLLDGQVCIVTGGGSGLGRVTALELASLGAQVIVCGRREEPLQETAALAPAGNVRAATCDIREEDQVDAFVDGVVAEHGRIDLLVNNAGGQFMVPAESITPKGFRTVIRLNVEGTWLMTHAVATKAMIPQRGGKILSVTLTPHNGLPGMVHSCAARAAVDNMMKVLAVEWARFDIKLNAIAAGMFGTDTFLTKYPKPIVDGAAATVPLQRLGRPEEIAWLVAHLASPAGDYTTGSVIDVDGGRNNYLGTWPPGHESDDAGNPLAEARRHLRTDEVPPRAG</sequence>
<organism evidence="22 23">
    <name type="scientific">Paraconexibacter algicola</name>
    <dbReference type="NCBI Taxonomy" id="2133960"/>
    <lineage>
        <taxon>Bacteria</taxon>
        <taxon>Bacillati</taxon>
        <taxon>Actinomycetota</taxon>
        <taxon>Thermoleophilia</taxon>
        <taxon>Solirubrobacterales</taxon>
        <taxon>Paraconexibacteraceae</taxon>
        <taxon>Paraconexibacter</taxon>
    </lineage>
</organism>
<evidence type="ECO:0000256" key="5">
    <source>
        <dbReference type="ARBA" id="ARBA00022832"/>
    </source>
</evidence>
<evidence type="ECO:0000256" key="10">
    <source>
        <dbReference type="ARBA" id="ARBA00023160"/>
    </source>
</evidence>
<keyword evidence="6" id="KW-0521">NADP</keyword>
<evidence type="ECO:0000256" key="19">
    <source>
        <dbReference type="ARBA" id="ARBA00049386"/>
    </source>
</evidence>
<comment type="catalytic activity">
    <reaction evidence="20">
        <text>(2E)-octenoyl-CoA + NADPH + H(+) = octanoyl-CoA + NADP(+)</text>
        <dbReference type="Rhea" id="RHEA:44952"/>
        <dbReference type="ChEBI" id="CHEBI:15378"/>
        <dbReference type="ChEBI" id="CHEBI:57386"/>
        <dbReference type="ChEBI" id="CHEBI:57783"/>
        <dbReference type="ChEBI" id="CHEBI:58349"/>
        <dbReference type="ChEBI" id="CHEBI:62242"/>
    </reaction>
    <physiologicalReaction direction="left-to-right" evidence="20">
        <dbReference type="Rhea" id="RHEA:44953"/>
    </physiologicalReaction>
</comment>
<comment type="catalytic activity">
    <reaction evidence="18">
        <text>a (2E)-enoyl-CoA + NADPH + H(+) = a 2,3-saturated acyl-CoA + NADP(+)</text>
        <dbReference type="Rhea" id="RHEA:33763"/>
        <dbReference type="ChEBI" id="CHEBI:15378"/>
        <dbReference type="ChEBI" id="CHEBI:57783"/>
        <dbReference type="ChEBI" id="CHEBI:58349"/>
        <dbReference type="ChEBI" id="CHEBI:58856"/>
        <dbReference type="ChEBI" id="CHEBI:65111"/>
        <dbReference type="EC" id="1.3.1.38"/>
    </reaction>
    <physiologicalReaction direction="left-to-right" evidence="18">
        <dbReference type="Rhea" id="RHEA:33764"/>
    </physiologicalReaction>
</comment>
<evidence type="ECO:0000256" key="15">
    <source>
        <dbReference type="ARBA" id="ARBA00047570"/>
    </source>
</evidence>
<keyword evidence="9" id="KW-0576">Peroxisome</keyword>
<dbReference type="OrthoDB" id="517007at2"/>
<dbReference type="RefSeq" id="WP_107566663.1">
    <property type="nucleotide sequence ID" value="NZ_PYYB01000001.1"/>
</dbReference>
<dbReference type="GO" id="GO:0019166">
    <property type="term" value="F:trans-2-enoyl-CoA reductase (NADPH) activity"/>
    <property type="evidence" value="ECO:0007669"/>
    <property type="project" value="UniProtKB-EC"/>
</dbReference>
<evidence type="ECO:0000256" key="9">
    <source>
        <dbReference type="ARBA" id="ARBA00023140"/>
    </source>
</evidence>
<evidence type="ECO:0000256" key="20">
    <source>
        <dbReference type="ARBA" id="ARBA00049559"/>
    </source>
</evidence>
<comment type="pathway">
    <text evidence="2">Lipid metabolism.</text>
</comment>
<evidence type="ECO:0000256" key="6">
    <source>
        <dbReference type="ARBA" id="ARBA00022857"/>
    </source>
</evidence>
<gene>
    <name evidence="22" type="ORF">C7Y72_00465</name>
</gene>